<keyword evidence="3 6" id="KW-0812">Transmembrane</keyword>
<feature type="transmembrane region" description="Helical" evidence="6">
    <location>
        <begin position="230"/>
        <end position="252"/>
    </location>
</feature>
<evidence type="ECO:0000256" key="2">
    <source>
        <dbReference type="ARBA" id="ARBA00005982"/>
    </source>
</evidence>
<dbReference type="PANTHER" id="PTHR11654">
    <property type="entry name" value="OLIGOPEPTIDE TRANSPORTER-RELATED"/>
    <property type="match status" value="1"/>
</dbReference>
<evidence type="ECO:0000256" key="1">
    <source>
        <dbReference type="ARBA" id="ARBA00004141"/>
    </source>
</evidence>
<dbReference type="PROSITE" id="PS01022">
    <property type="entry name" value="PTR2_1"/>
    <property type="match status" value="1"/>
</dbReference>
<reference evidence="7" key="1">
    <citation type="submission" date="2022-03" db="EMBL/GenBank/DDBJ databases">
        <title>A functionally conserved STORR gene fusion in Papaver species that diverged 16.8 million years ago.</title>
        <authorList>
            <person name="Catania T."/>
        </authorList>
    </citation>
    <scope>NUCLEOTIDE SEQUENCE</scope>
    <source>
        <strain evidence="7">S-191538</strain>
    </source>
</reference>
<dbReference type="GO" id="GO:0022857">
    <property type="term" value="F:transmembrane transporter activity"/>
    <property type="evidence" value="ECO:0007669"/>
    <property type="project" value="InterPro"/>
</dbReference>
<evidence type="ECO:0000313" key="8">
    <source>
        <dbReference type="Proteomes" id="UP001177140"/>
    </source>
</evidence>
<protein>
    <recommendedName>
        <fullName evidence="9">Protein NRT1/ PTR FAMILY 5.10-like</fullName>
    </recommendedName>
</protein>
<dbReference type="GO" id="GO:0006857">
    <property type="term" value="P:oligopeptide transport"/>
    <property type="evidence" value="ECO:0007669"/>
    <property type="project" value="InterPro"/>
</dbReference>
<dbReference type="Pfam" id="PF00854">
    <property type="entry name" value="PTR2"/>
    <property type="match status" value="1"/>
</dbReference>
<evidence type="ECO:0000313" key="7">
    <source>
        <dbReference type="EMBL" id="MCL7040553.1"/>
    </source>
</evidence>
<dbReference type="InterPro" id="IPR036259">
    <property type="entry name" value="MFS_trans_sf"/>
</dbReference>
<feature type="transmembrane region" description="Helical" evidence="6">
    <location>
        <begin position="85"/>
        <end position="107"/>
    </location>
</feature>
<evidence type="ECO:0000256" key="5">
    <source>
        <dbReference type="ARBA" id="ARBA00023136"/>
    </source>
</evidence>
<keyword evidence="5 6" id="KW-0472">Membrane</keyword>
<keyword evidence="4 6" id="KW-1133">Transmembrane helix</keyword>
<dbReference type="Proteomes" id="UP001177140">
    <property type="component" value="Unassembled WGS sequence"/>
</dbReference>
<dbReference type="Gene3D" id="1.20.1250.20">
    <property type="entry name" value="MFS general substrate transporter like domains"/>
    <property type="match status" value="1"/>
</dbReference>
<comment type="caution">
    <text evidence="7">The sequence shown here is derived from an EMBL/GenBank/DDBJ whole genome shotgun (WGS) entry which is preliminary data.</text>
</comment>
<dbReference type="SUPFAM" id="SSF103473">
    <property type="entry name" value="MFS general substrate transporter"/>
    <property type="match status" value="1"/>
</dbReference>
<feature type="transmembrane region" description="Helical" evidence="6">
    <location>
        <begin position="113"/>
        <end position="133"/>
    </location>
</feature>
<feature type="transmembrane region" description="Helical" evidence="6">
    <location>
        <begin position="205"/>
        <end position="224"/>
    </location>
</feature>
<evidence type="ECO:0000256" key="3">
    <source>
        <dbReference type="ARBA" id="ARBA00022692"/>
    </source>
</evidence>
<dbReference type="AlphaFoldDB" id="A0AA41VG60"/>
<sequence length="310" mass="34195">MEVSITEEAVPLLVERDHTSVIEGVVDYKGEKVRNRSNYGGWKSASFIIGVEIAERFAYYGIACNLITYLTGPLHQSTAVAAENINIWSGFCSMLPLLGAFVADSFLGRFRTILVSSLLYVLGLGFLTLSAILPSLRPPDCKPTQESGTACASPTGLQVTFFFSSLYLVAIAQGGHKPCVQAFGADQFDERHPQECKSKSSFFNWWYFGLCGGTAISLLIITYISENLSWALGFGIPCISMAIAFIVFLLGIKSYRYSYAEDKNNPILRITQVFVASAKNWRIKTPSVDCVKEEEESQKTSPRVGAHQFQ</sequence>
<proteinExistence type="inferred from homology"/>
<dbReference type="InterPro" id="IPR000109">
    <property type="entry name" value="POT_fam"/>
</dbReference>
<comment type="similarity">
    <text evidence="2">Belongs to the major facilitator superfamily. Proton-dependent oligopeptide transporter (POT/PTR) (TC 2.A.17) family.</text>
</comment>
<keyword evidence="8" id="KW-1185">Reference proteome</keyword>
<dbReference type="GO" id="GO:0016020">
    <property type="term" value="C:membrane"/>
    <property type="evidence" value="ECO:0007669"/>
    <property type="project" value="UniProtKB-SubCell"/>
</dbReference>
<dbReference type="EMBL" id="JAJJMA010213916">
    <property type="protein sequence ID" value="MCL7040553.1"/>
    <property type="molecule type" value="Genomic_DNA"/>
</dbReference>
<comment type="subcellular location">
    <subcellularLocation>
        <location evidence="1">Membrane</location>
        <topology evidence="1">Multi-pass membrane protein</topology>
    </subcellularLocation>
</comment>
<name>A0AA41VG60_PAPNU</name>
<evidence type="ECO:0000256" key="6">
    <source>
        <dbReference type="SAM" id="Phobius"/>
    </source>
</evidence>
<gene>
    <name evidence="7" type="ORF">MKW94_023994</name>
</gene>
<dbReference type="InterPro" id="IPR018456">
    <property type="entry name" value="PTR2_symporter_CS"/>
</dbReference>
<evidence type="ECO:0008006" key="9">
    <source>
        <dbReference type="Google" id="ProtNLM"/>
    </source>
</evidence>
<organism evidence="7 8">
    <name type="scientific">Papaver nudicaule</name>
    <name type="common">Iceland poppy</name>
    <dbReference type="NCBI Taxonomy" id="74823"/>
    <lineage>
        <taxon>Eukaryota</taxon>
        <taxon>Viridiplantae</taxon>
        <taxon>Streptophyta</taxon>
        <taxon>Embryophyta</taxon>
        <taxon>Tracheophyta</taxon>
        <taxon>Spermatophyta</taxon>
        <taxon>Magnoliopsida</taxon>
        <taxon>Ranunculales</taxon>
        <taxon>Papaveraceae</taxon>
        <taxon>Papaveroideae</taxon>
        <taxon>Papaver</taxon>
    </lineage>
</organism>
<accession>A0AA41VG60</accession>
<evidence type="ECO:0000256" key="4">
    <source>
        <dbReference type="ARBA" id="ARBA00022989"/>
    </source>
</evidence>